<evidence type="ECO:0000313" key="8">
    <source>
        <dbReference type="EMBL" id="KAF2153543.1"/>
    </source>
</evidence>
<name>A0A9P4J6Y7_9PEZI</name>
<comment type="caution">
    <text evidence="8">The sequence shown here is derived from an EMBL/GenBank/DDBJ whole genome shotgun (WGS) entry which is preliminary data.</text>
</comment>
<protein>
    <recommendedName>
        <fullName evidence="7">Rhodopsin domain-containing protein</fullName>
    </recommendedName>
</protein>
<evidence type="ECO:0000256" key="1">
    <source>
        <dbReference type="ARBA" id="ARBA00004141"/>
    </source>
</evidence>
<dbReference type="GO" id="GO:0016020">
    <property type="term" value="C:membrane"/>
    <property type="evidence" value="ECO:0007669"/>
    <property type="project" value="UniProtKB-SubCell"/>
</dbReference>
<comment type="similarity">
    <text evidence="5">Belongs to the SAT4 family.</text>
</comment>
<comment type="subcellular location">
    <subcellularLocation>
        <location evidence="1">Membrane</location>
        <topology evidence="1">Multi-pass membrane protein</topology>
    </subcellularLocation>
</comment>
<feature type="transmembrane region" description="Helical" evidence="6">
    <location>
        <begin position="46"/>
        <end position="70"/>
    </location>
</feature>
<evidence type="ECO:0000256" key="5">
    <source>
        <dbReference type="ARBA" id="ARBA00038359"/>
    </source>
</evidence>
<accession>A0A9P4J6Y7</accession>
<feature type="transmembrane region" description="Helical" evidence="6">
    <location>
        <begin position="16"/>
        <end position="34"/>
    </location>
</feature>
<dbReference type="AlphaFoldDB" id="A0A9P4J6Y7"/>
<feature type="transmembrane region" description="Helical" evidence="6">
    <location>
        <begin position="168"/>
        <end position="190"/>
    </location>
</feature>
<evidence type="ECO:0000256" key="4">
    <source>
        <dbReference type="ARBA" id="ARBA00023136"/>
    </source>
</evidence>
<reference evidence="8" key="1">
    <citation type="journal article" date="2020" name="Stud. Mycol.">
        <title>101 Dothideomycetes genomes: a test case for predicting lifestyles and emergence of pathogens.</title>
        <authorList>
            <person name="Haridas S."/>
            <person name="Albert R."/>
            <person name="Binder M."/>
            <person name="Bloem J."/>
            <person name="Labutti K."/>
            <person name="Salamov A."/>
            <person name="Andreopoulos B."/>
            <person name="Baker S."/>
            <person name="Barry K."/>
            <person name="Bills G."/>
            <person name="Bluhm B."/>
            <person name="Cannon C."/>
            <person name="Castanera R."/>
            <person name="Culley D."/>
            <person name="Daum C."/>
            <person name="Ezra D."/>
            <person name="Gonzalez J."/>
            <person name="Henrissat B."/>
            <person name="Kuo A."/>
            <person name="Liang C."/>
            <person name="Lipzen A."/>
            <person name="Lutzoni F."/>
            <person name="Magnuson J."/>
            <person name="Mondo S."/>
            <person name="Nolan M."/>
            <person name="Ohm R."/>
            <person name="Pangilinan J."/>
            <person name="Park H.-J."/>
            <person name="Ramirez L."/>
            <person name="Alfaro M."/>
            <person name="Sun H."/>
            <person name="Tritt A."/>
            <person name="Yoshinaga Y."/>
            <person name="Zwiers L.-H."/>
            <person name="Turgeon B."/>
            <person name="Goodwin S."/>
            <person name="Spatafora J."/>
            <person name="Crous P."/>
            <person name="Grigoriev I."/>
        </authorList>
    </citation>
    <scope>NUCLEOTIDE SEQUENCE</scope>
    <source>
        <strain evidence="8">CBS 260.36</strain>
    </source>
</reference>
<evidence type="ECO:0000313" key="9">
    <source>
        <dbReference type="Proteomes" id="UP000799439"/>
    </source>
</evidence>
<feature type="domain" description="Rhodopsin" evidence="7">
    <location>
        <begin position="30"/>
        <end position="263"/>
    </location>
</feature>
<dbReference type="Proteomes" id="UP000799439">
    <property type="component" value="Unassembled WGS sequence"/>
</dbReference>
<feature type="transmembrane region" description="Helical" evidence="6">
    <location>
        <begin position="248"/>
        <end position="266"/>
    </location>
</feature>
<dbReference type="InterPro" id="IPR052337">
    <property type="entry name" value="SAT4-like"/>
</dbReference>
<feature type="transmembrane region" description="Helical" evidence="6">
    <location>
        <begin position="90"/>
        <end position="110"/>
    </location>
</feature>
<keyword evidence="9" id="KW-1185">Reference proteome</keyword>
<feature type="transmembrane region" description="Helical" evidence="6">
    <location>
        <begin position="202"/>
        <end position="228"/>
    </location>
</feature>
<sequence>MAKESFAQLAYDQKRLSIILLVISSIAVPLRLFVRIKILRCVSAADYAIVLAYLFFLGMITTDMLVYTTISPTNLNIHVFVGCTLAYNTLYAATSVCSKLSISLFVIHILGPLRPVQRAVVITVLVISSILAVINTALVLNCGVMVLLDRSATPLCEGSKAPNKLMTIAWTATNITADTVYALLCLGMIWSANLTIKSKLIAGLLLSFGSLGAIVSVLRLLASAGWGWTGFYQGLILVARFSNLESGITITAICLATTKPLVMKFINLFSRPRQSLTGLNLNPAEFSHNPTCDNTCLWHQPGIIAYSYPLEGGVTTDIVIGKRSGSVCLCVEDKPRHSTV</sequence>
<keyword evidence="2 6" id="KW-0812">Transmembrane</keyword>
<dbReference type="PANTHER" id="PTHR33048:SF108">
    <property type="entry name" value="INTEGRAL MEMBRANE PROTEIN"/>
    <property type="match status" value="1"/>
</dbReference>
<dbReference type="PANTHER" id="PTHR33048">
    <property type="entry name" value="PTH11-LIKE INTEGRAL MEMBRANE PROTEIN (AFU_ORTHOLOGUE AFUA_5G11245)"/>
    <property type="match status" value="1"/>
</dbReference>
<dbReference type="InterPro" id="IPR049326">
    <property type="entry name" value="Rhodopsin_dom_fungi"/>
</dbReference>
<gene>
    <name evidence="8" type="ORF">K461DRAFT_268097</name>
</gene>
<evidence type="ECO:0000256" key="6">
    <source>
        <dbReference type="SAM" id="Phobius"/>
    </source>
</evidence>
<evidence type="ECO:0000256" key="2">
    <source>
        <dbReference type="ARBA" id="ARBA00022692"/>
    </source>
</evidence>
<proteinExistence type="inferred from homology"/>
<feature type="transmembrane region" description="Helical" evidence="6">
    <location>
        <begin position="122"/>
        <end position="148"/>
    </location>
</feature>
<keyword evidence="4 6" id="KW-0472">Membrane</keyword>
<keyword evidence="3 6" id="KW-1133">Transmembrane helix</keyword>
<dbReference type="Pfam" id="PF20684">
    <property type="entry name" value="Fung_rhodopsin"/>
    <property type="match status" value="1"/>
</dbReference>
<evidence type="ECO:0000259" key="7">
    <source>
        <dbReference type="Pfam" id="PF20684"/>
    </source>
</evidence>
<organism evidence="8 9">
    <name type="scientific">Myriangium duriaei CBS 260.36</name>
    <dbReference type="NCBI Taxonomy" id="1168546"/>
    <lineage>
        <taxon>Eukaryota</taxon>
        <taxon>Fungi</taxon>
        <taxon>Dikarya</taxon>
        <taxon>Ascomycota</taxon>
        <taxon>Pezizomycotina</taxon>
        <taxon>Dothideomycetes</taxon>
        <taxon>Dothideomycetidae</taxon>
        <taxon>Myriangiales</taxon>
        <taxon>Myriangiaceae</taxon>
        <taxon>Myriangium</taxon>
    </lineage>
</organism>
<dbReference type="EMBL" id="ML996085">
    <property type="protein sequence ID" value="KAF2153543.1"/>
    <property type="molecule type" value="Genomic_DNA"/>
</dbReference>
<evidence type="ECO:0000256" key="3">
    <source>
        <dbReference type="ARBA" id="ARBA00022989"/>
    </source>
</evidence>
<dbReference type="OrthoDB" id="4682787at2759"/>